<dbReference type="Gene3D" id="3.50.50.60">
    <property type="entry name" value="FAD/NAD(P)-binding domain"/>
    <property type="match status" value="2"/>
</dbReference>
<dbReference type="RefSeq" id="WP_248155924.1">
    <property type="nucleotide sequence ID" value="NZ_JALNMJ010000011.1"/>
</dbReference>
<name>A0ABT0GWC4_9HYPH</name>
<dbReference type="Proteomes" id="UP001431221">
    <property type="component" value="Unassembled WGS sequence"/>
</dbReference>
<comment type="subunit">
    <text evidence="2">Interacts with COX5B; this interaction may contribute to localize PYROXD2 to the inner face of the inner mitochondrial membrane.</text>
</comment>
<dbReference type="SUPFAM" id="SSF51905">
    <property type="entry name" value="FAD/NAD(P)-binding domain"/>
    <property type="match status" value="1"/>
</dbReference>
<accession>A0ABT0GWC4</accession>
<dbReference type="EMBL" id="JALNMJ010000011">
    <property type="protein sequence ID" value="MCK7613747.1"/>
    <property type="molecule type" value="Genomic_DNA"/>
</dbReference>
<dbReference type="Pfam" id="PF01593">
    <property type="entry name" value="Amino_oxidase"/>
    <property type="match status" value="1"/>
</dbReference>
<dbReference type="PANTHER" id="PTHR10668">
    <property type="entry name" value="PHYTOENE DEHYDROGENASE"/>
    <property type="match status" value="1"/>
</dbReference>
<evidence type="ECO:0000256" key="2">
    <source>
        <dbReference type="ARBA" id="ARBA00038825"/>
    </source>
</evidence>
<sequence>MTSSDAIVIGGGHNGLVTAALLARSGRKVQVLEASDTLGGAARTEEFAPGFKVSTVAHLLNQMHPDVIKALKLESHGLSFGKGVSPTVTLSENTAPAILHGGYGDRLDGVSAGEAAAWKALRALLLRQTDILKRFLTSPPPKIGSLTRKDVISFGGAGLALARLGRDDMREFMRMILMNIADVADEHLSDDRLKGLLAFDGTVGHHLGPRSPTSLLGLYYRLAGETAGEAGAQVLPQGGMGAIAAALAKAAEAAGVSMRTGAPVGRIEIENGRATSVTLESGETLKADIVVSALNPKTTFTDLMDVRELDIGFVRKLRHMRMAGNVAKLHLALDRLPEIDTLTPELMAGRMVIAPGTDYVERAFNPAKYGAFSEHPAIELTLPSLSDPALAPDGACVLSAVVQYAPYHLREGWASGKVKFLERVLERLESTLPGLRKTVRHAELLTPVDIETRYRMPGGHWHHGELQADQMFVSRPIAGHAGYDTPVDGLYLCGAGTHPGGGVSGLPGLNAARHILTREA</sequence>
<evidence type="ECO:0000256" key="1">
    <source>
        <dbReference type="ARBA" id="ARBA00037217"/>
    </source>
</evidence>
<reference evidence="5" key="1">
    <citation type="submission" date="2022-04" db="EMBL/GenBank/DDBJ databases">
        <title>Roseibium sp. CAU 1639 isolated from mud.</title>
        <authorList>
            <person name="Kim W."/>
        </authorList>
    </citation>
    <scope>NUCLEOTIDE SEQUENCE</scope>
    <source>
        <strain evidence="5">CAU 1639</strain>
    </source>
</reference>
<organism evidence="5 6">
    <name type="scientific">Roseibium sediminicola</name>
    <dbReference type="NCBI Taxonomy" id="2933272"/>
    <lineage>
        <taxon>Bacteria</taxon>
        <taxon>Pseudomonadati</taxon>
        <taxon>Pseudomonadota</taxon>
        <taxon>Alphaproteobacteria</taxon>
        <taxon>Hyphomicrobiales</taxon>
        <taxon>Stappiaceae</taxon>
        <taxon>Roseibium</taxon>
    </lineage>
</organism>
<comment type="function">
    <text evidence="1">Probable oxidoreductase that may play a role as regulator of mitochondrial function.</text>
</comment>
<dbReference type="PANTHER" id="PTHR10668:SF103">
    <property type="entry name" value="PYRIDINE NUCLEOTIDE-DISULFIDE OXIDOREDUCTASE DOMAIN-CONTAINING PROTEIN 2"/>
    <property type="match status" value="1"/>
</dbReference>
<evidence type="ECO:0000256" key="3">
    <source>
        <dbReference type="ARBA" id="ARBA00040298"/>
    </source>
</evidence>
<dbReference type="InterPro" id="IPR002937">
    <property type="entry name" value="Amino_oxidase"/>
</dbReference>
<dbReference type="InterPro" id="IPR036188">
    <property type="entry name" value="FAD/NAD-bd_sf"/>
</dbReference>
<feature type="domain" description="Amine oxidase" evidence="4">
    <location>
        <begin position="15"/>
        <end position="515"/>
    </location>
</feature>
<evidence type="ECO:0000313" key="6">
    <source>
        <dbReference type="Proteomes" id="UP001431221"/>
    </source>
</evidence>
<comment type="caution">
    <text evidence="5">The sequence shown here is derived from an EMBL/GenBank/DDBJ whole genome shotgun (WGS) entry which is preliminary data.</text>
</comment>
<protein>
    <recommendedName>
        <fullName evidence="3">Pyridine nucleotide-disulfide oxidoreductase domain-containing protein 2</fullName>
    </recommendedName>
</protein>
<evidence type="ECO:0000313" key="5">
    <source>
        <dbReference type="EMBL" id="MCK7613747.1"/>
    </source>
</evidence>
<evidence type="ECO:0000259" key="4">
    <source>
        <dbReference type="Pfam" id="PF01593"/>
    </source>
</evidence>
<gene>
    <name evidence="5" type="ORF">M0H32_16390</name>
</gene>
<proteinExistence type="predicted"/>
<keyword evidence="6" id="KW-1185">Reference proteome</keyword>